<evidence type="ECO:0000259" key="2">
    <source>
        <dbReference type="Pfam" id="PF01261"/>
    </source>
</evidence>
<dbReference type="PANTHER" id="PTHR43489:SF3">
    <property type="entry name" value="XYLOSE ISOMERASE DOMAIN PROTEIN TIM BARREL"/>
    <property type="match status" value="1"/>
</dbReference>
<feature type="domain" description="Xylose isomerase-like TIM barrel" evidence="2">
    <location>
        <begin position="113"/>
        <end position="269"/>
    </location>
</feature>
<dbReference type="PANTHER" id="PTHR43489">
    <property type="entry name" value="ISOMERASE"/>
    <property type="match status" value="1"/>
</dbReference>
<dbReference type="EMBL" id="JAYGIL010000023">
    <property type="protein sequence ID" value="MEA5404627.1"/>
    <property type="molecule type" value="Genomic_DNA"/>
</dbReference>
<protein>
    <submittedName>
        <fullName evidence="3">TIM barrel protein</fullName>
    </submittedName>
</protein>
<keyword evidence="4" id="KW-1185">Reference proteome</keyword>
<dbReference type="Proteomes" id="UP001303899">
    <property type="component" value="Unassembled WGS sequence"/>
</dbReference>
<dbReference type="InterPro" id="IPR050417">
    <property type="entry name" value="Sugar_Epim/Isomerase"/>
</dbReference>
<comment type="caution">
    <text evidence="3">The sequence shown here is derived from an EMBL/GenBank/DDBJ whole genome shotgun (WGS) entry which is preliminary data.</text>
</comment>
<reference evidence="3 4" key="1">
    <citation type="submission" date="2023-12" db="EMBL/GenBank/DDBJ databases">
        <title>Novel species of the genus Arcicella isolated from rivers.</title>
        <authorList>
            <person name="Lu H."/>
        </authorList>
    </citation>
    <scope>NUCLEOTIDE SEQUENCE [LARGE SCALE GENOMIC DNA]</scope>
    <source>
        <strain evidence="3 4">DC2W</strain>
    </source>
</reference>
<sequence>MKKNIGVTALGTTVGSIKNQIYATETEQSNKLKGRINHSVCHWVFNPMSLDELCIASKEMGIQSVEILAVDTFPTLQKHNLVCGMVSGIGQGWGIEKAWNKIENHEGLTKFYHYLIDETAKAGFKNIICFSGNRDASINDQQGLENCAIGLKKLMPYAEKNGINIMIELLNSKVDHPNYMCDHTEWAVELCKKVDSPNFKIVYDIYHAQIMDGDIIATIKKYHPYFGHYHTGGVPGRHEIDASQELNYPAIMEAIVETGYQGFVAQEFIPKREDKIASLKQGVMLCDV</sequence>
<organism evidence="3 4">
    <name type="scientific">Arcicella gelida</name>
    <dbReference type="NCBI Taxonomy" id="2984195"/>
    <lineage>
        <taxon>Bacteria</taxon>
        <taxon>Pseudomonadati</taxon>
        <taxon>Bacteroidota</taxon>
        <taxon>Cytophagia</taxon>
        <taxon>Cytophagales</taxon>
        <taxon>Flectobacillaceae</taxon>
        <taxon>Arcicella</taxon>
    </lineage>
</organism>
<dbReference type="Pfam" id="PF01261">
    <property type="entry name" value="AP_endonuc_2"/>
    <property type="match status" value="1"/>
</dbReference>
<dbReference type="Gene3D" id="3.20.20.150">
    <property type="entry name" value="Divalent-metal-dependent TIM barrel enzymes"/>
    <property type="match status" value="1"/>
</dbReference>
<dbReference type="RefSeq" id="WP_323698065.1">
    <property type="nucleotide sequence ID" value="NZ_JAYGIL010000023.1"/>
</dbReference>
<proteinExistence type="predicted"/>
<gene>
    <name evidence="3" type="ORF">VB776_16965</name>
</gene>
<accession>A0ABU5S833</accession>
<name>A0ABU5S833_9BACT</name>
<evidence type="ECO:0000313" key="3">
    <source>
        <dbReference type="EMBL" id="MEA5404627.1"/>
    </source>
</evidence>
<dbReference type="InterPro" id="IPR036237">
    <property type="entry name" value="Xyl_isomerase-like_sf"/>
</dbReference>
<evidence type="ECO:0000313" key="4">
    <source>
        <dbReference type="Proteomes" id="UP001303899"/>
    </source>
</evidence>
<keyword evidence="1" id="KW-0413">Isomerase</keyword>
<dbReference type="SUPFAM" id="SSF51658">
    <property type="entry name" value="Xylose isomerase-like"/>
    <property type="match status" value="1"/>
</dbReference>
<dbReference type="InterPro" id="IPR013022">
    <property type="entry name" value="Xyl_isomerase-like_TIM-brl"/>
</dbReference>
<evidence type="ECO:0000256" key="1">
    <source>
        <dbReference type="ARBA" id="ARBA00023235"/>
    </source>
</evidence>